<proteinExistence type="predicted"/>
<feature type="region of interest" description="Disordered" evidence="1">
    <location>
        <begin position="80"/>
        <end position="102"/>
    </location>
</feature>
<name>A0A8D9AFT7_9HEMI</name>
<dbReference type="EMBL" id="HBUF01565908">
    <property type="protein sequence ID" value="CAG6764492.1"/>
    <property type="molecule type" value="Transcribed_RNA"/>
</dbReference>
<sequence>MQINALTNCIVSFCTVKPRFYRLISYGTLCNGTPCIFLFQNQWRGCGRRFPGIAQVHPLSCPQAEPVSSGVSGGGRWWDGNSGQSPVHSDLIGRSSSTRYAW</sequence>
<dbReference type="EMBL" id="HBUF01565907">
    <property type="protein sequence ID" value="CAG6764491.1"/>
    <property type="molecule type" value="Transcribed_RNA"/>
</dbReference>
<dbReference type="AlphaFoldDB" id="A0A8D9AFT7"/>
<evidence type="ECO:0000256" key="1">
    <source>
        <dbReference type="SAM" id="MobiDB-lite"/>
    </source>
</evidence>
<protein>
    <submittedName>
        <fullName evidence="2">Uncharacterized protein</fullName>
    </submittedName>
</protein>
<evidence type="ECO:0000313" key="2">
    <source>
        <dbReference type="EMBL" id="CAG6764492.1"/>
    </source>
</evidence>
<organism evidence="2">
    <name type="scientific">Cacopsylla melanoneura</name>
    <dbReference type="NCBI Taxonomy" id="428564"/>
    <lineage>
        <taxon>Eukaryota</taxon>
        <taxon>Metazoa</taxon>
        <taxon>Ecdysozoa</taxon>
        <taxon>Arthropoda</taxon>
        <taxon>Hexapoda</taxon>
        <taxon>Insecta</taxon>
        <taxon>Pterygota</taxon>
        <taxon>Neoptera</taxon>
        <taxon>Paraneoptera</taxon>
        <taxon>Hemiptera</taxon>
        <taxon>Sternorrhyncha</taxon>
        <taxon>Psylloidea</taxon>
        <taxon>Psyllidae</taxon>
        <taxon>Psyllinae</taxon>
        <taxon>Cacopsylla</taxon>
    </lineage>
</organism>
<reference evidence="2" key="1">
    <citation type="submission" date="2021-05" db="EMBL/GenBank/DDBJ databases">
        <authorList>
            <person name="Alioto T."/>
            <person name="Alioto T."/>
            <person name="Gomez Garrido J."/>
        </authorList>
    </citation>
    <scope>NUCLEOTIDE SEQUENCE</scope>
</reference>
<accession>A0A8D9AFT7</accession>